<sequence>MKSSFYEYFNCSSKEELYQKYKNNDEEVQELFKYFDFLKAKNTQDWIKNKSDLVEFLNAYAPAKNELQIIMLNASGQIRKYKNFDYDTCNIKNILKEIYDNKATSFIMTANLPDITYKKLSNLYNNPLQRMEELSEKLESMVGYTSHTIQIITNNYDNYGEYKPQDTKRNFLSNESTTFTDTDEYKEFMNYIAKKELRELNLLDDREKIKEILIKAYSGLSQENFGIILYDNNNNIKDITNLFIGKIDNSQVDLRLITGILLREDIKGIEILHNHPSGNLRPSRNDISLTEAVEELSTLLEKRFTDHYIIGKGSIFSFKEEGMIENPLRNTPSIKMEKVAEKTKILDTKKGKKIIKRKEEELEL</sequence>
<evidence type="ECO:0000259" key="6">
    <source>
        <dbReference type="PROSITE" id="PS50249"/>
    </source>
</evidence>
<dbReference type="InterPro" id="IPR001405">
    <property type="entry name" value="UPF0758"/>
</dbReference>
<dbReference type="PANTHER" id="PTHR30471">
    <property type="entry name" value="DNA REPAIR PROTEIN RADC"/>
    <property type="match status" value="1"/>
</dbReference>
<protein>
    <recommendedName>
        <fullName evidence="6">MPN domain-containing protein</fullName>
    </recommendedName>
</protein>
<dbReference type="PANTHER" id="PTHR30471:SF3">
    <property type="entry name" value="UPF0758 PROTEIN YEES-RELATED"/>
    <property type="match status" value="1"/>
</dbReference>
<dbReference type="Gene3D" id="3.40.140.10">
    <property type="entry name" value="Cytidine Deaminase, domain 2"/>
    <property type="match status" value="1"/>
</dbReference>
<evidence type="ECO:0000256" key="1">
    <source>
        <dbReference type="ARBA" id="ARBA00022670"/>
    </source>
</evidence>
<keyword evidence="1" id="KW-0645">Protease</keyword>
<evidence type="ECO:0000256" key="3">
    <source>
        <dbReference type="ARBA" id="ARBA00022801"/>
    </source>
</evidence>
<evidence type="ECO:0000256" key="5">
    <source>
        <dbReference type="ARBA" id="ARBA00023049"/>
    </source>
</evidence>
<keyword evidence="5" id="KW-0482">Metalloprotease</keyword>
<dbReference type="InterPro" id="IPR025657">
    <property type="entry name" value="RadC_JAB"/>
</dbReference>
<reference evidence="7" key="2">
    <citation type="submission" date="2021-04" db="EMBL/GenBank/DDBJ databases">
        <authorList>
            <person name="Gilroy R."/>
        </authorList>
    </citation>
    <scope>NUCLEOTIDE SEQUENCE</scope>
    <source>
        <strain evidence="7">A6-441</strain>
    </source>
</reference>
<keyword evidence="2" id="KW-0479">Metal-binding</keyword>
<reference evidence="7" key="1">
    <citation type="journal article" date="2021" name="PeerJ">
        <title>Extensive microbial diversity within the chicken gut microbiome revealed by metagenomics and culture.</title>
        <authorList>
            <person name="Gilroy R."/>
            <person name="Ravi A."/>
            <person name="Getino M."/>
            <person name="Pursley I."/>
            <person name="Horton D.L."/>
            <person name="Alikhan N.F."/>
            <person name="Baker D."/>
            <person name="Gharbi K."/>
            <person name="Hall N."/>
            <person name="Watson M."/>
            <person name="Adriaenssens E.M."/>
            <person name="Foster-Nyarko E."/>
            <person name="Jarju S."/>
            <person name="Secka A."/>
            <person name="Antonio M."/>
            <person name="Oren A."/>
            <person name="Chaudhuri R.R."/>
            <person name="La Ragione R."/>
            <person name="Hildebrand F."/>
            <person name="Pallen M.J."/>
        </authorList>
    </citation>
    <scope>NUCLEOTIDE SEQUENCE</scope>
    <source>
        <strain evidence="7">A6-441</strain>
    </source>
</reference>
<dbReference type="GO" id="GO:0008237">
    <property type="term" value="F:metallopeptidase activity"/>
    <property type="evidence" value="ECO:0007669"/>
    <property type="project" value="UniProtKB-KW"/>
</dbReference>
<dbReference type="InterPro" id="IPR037518">
    <property type="entry name" value="MPN"/>
</dbReference>
<evidence type="ECO:0000256" key="2">
    <source>
        <dbReference type="ARBA" id="ARBA00022723"/>
    </source>
</evidence>
<dbReference type="GO" id="GO:0046872">
    <property type="term" value="F:metal ion binding"/>
    <property type="evidence" value="ECO:0007669"/>
    <property type="project" value="UniProtKB-KW"/>
</dbReference>
<evidence type="ECO:0000313" key="7">
    <source>
        <dbReference type="EMBL" id="MBU3842946.1"/>
    </source>
</evidence>
<dbReference type="GO" id="GO:0006508">
    <property type="term" value="P:proteolysis"/>
    <property type="evidence" value="ECO:0007669"/>
    <property type="project" value="UniProtKB-KW"/>
</dbReference>
<dbReference type="AlphaFoldDB" id="A0A9E2L0H4"/>
<keyword evidence="4" id="KW-0862">Zinc</keyword>
<accession>A0A9E2L0H4</accession>
<dbReference type="Proteomes" id="UP000724657">
    <property type="component" value="Unassembled WGS sequence"/>
</dbReference>
<dbReference type="Pfam" id="PF04002">
    <property type="entry name" value="RadC"/>
    <property type="match status" value="1"/>
</dbReference>
<keyword evidence="3" id="KW-0378">Hydrolase</keyword>
<dbReference type="PROSITE" id="PS01302">
    <property type="entry name" value="UPF0758"/>
    <property type="match status" value="1"/>
</dbReference>
<evidence type="ECO:0000313" key="8">
    <source>
        <dbReference type="Proteomes" id="UP000724657"/>
    </source>
</evidence>
<dbReference type="EMBL" id="JAHLFN010000073">
    <property type="protein sequence ID" value="MBU3842946.1"/>
    <property type="molecule type" value="Genomic_DNA"/>
</dbReference>
<evidence type="ECO:0000256" key="4">
    <source>
        <dbReference type="ARBA" id="ARBA00022833"/>
    </source>
</evidence>
<feature type="domain" description="MPN" evidence="6">
    <location>
        <begin position="202"/>
        <end position="324"/>
    </location>
</feature>
<organism evidence="7 8">
    <name type="scientific">Candidatus Fusobacterium pullicola</name>
    <dbReference type="NCBI Taxonomy" id="2838601"/>
    <lineage>
        <taxon>Bacteria</taxon>
        <taxon>Fusobacteriati</taxon>
        <taxon>Fusobacteriota</taxon>
        <taxon>Fusobacteriia</taxon>
        <taxon>Fusobacteriales</taxon>
        <taxon>Fusobacteriaceae</taxon>
        <taxon>Fusobacterium</taxon>
    </lineage>
</organism>
<name>A0A9E2L0H4_9FUSO</name>
<proteinExistence type="predicted"/>
<comment type="caution">
    <text evidence="7">The sequence shown here is derived from an EMBL/GenBank/DDBJ whole genome shotgun (WGS) entry which is preliminary data.</text>
</comment>
<dbReference type="InterPro" id="IPR020891">
    <property type="entry name" value="UPF0758_CS"/>
</dbReference>
<gene>
    <name evidence="7" type="ORF">IAA47_08225</name>
</gene>
<dbReference type="PROSITE" id="PS50249">
    <property type="entry name" value="MPN"/>
    <property type="match status" value="1"/>
</dbReference>